<dbReference type="AlphaFoldDB" id="A0A9P0QL25"/>
<name>A0A9P0QL25_9ASCO</name>
<evidence type="ECO:0000256" key="1">
    <source>
        <dbReference type="SAM" id="MobiDB-lite"/>
    </source>
</evidence>
<comment type="caution">
    <text evidence="2">The sequence shown here is derived from an EMBL/GenBank/DDBJ whole genome shotgun (WGS) entry which is preliminary data.</text>
</comment>
<dbReference type="Proteomes" id="UP000837801">
    <property type="component" value="Unassembled WGS sequence"/>
</dbReference>
<organism evidence="2 3">
    <name type="scientific">[Candida] railenensis</name>
    <dbReference type="NCBI Taxonomy" id="45579"/>
    <lineage>
        <taxon>Eukaryota</taxon>
        <taxon>Fungi</taxon>
        <taxon>Dikarya</taxon>
        <taxon>Ascomycota</taxon>
        <taxon>Saccharomycotina</taxon>
        <taxon>Pichiomycetes</taxon>
        <taxon>Debaryomycetaceae</taxon>
        <taxon>Kurtzmaniella</taxon>
    </lineage>
</organism>
<dbReference type="EMBL" id="CAKXYY010000002">
    <property type="protein sequence ID" value="CAH2350634.1"/>
    <property type="molecule type" value="Genomic_DNA"/>
</dbReference>
<sequence>MSDNSQKLTQEQKDAENFNPDNLIVNIGGKSVPFSSINKPHHAIVHPKEHHAPIDAKDFPDLEPEAKEREAKLAAAKKSE</sequence>
<evidence type="ECO:0000313" key="3">
    <source>
        <dbReference type="Proteomes" id="UP000837801"/>
    </source>
</evidence>
<proteinExistence type="predicted"/>
<accession>A0A9P0QL25</accession>
<keyword evidence="3" id="KW-1185">Reference proteome</keyword>
<feature type="region of interest" description="Disordered" evidence="1">
    <location>
        <begin position="1"/>
        <end position="22"/>
    </location>
</feature>
<dbReference type="OrthoDB" id="4082192at2759"/>
<reference evidence="2" key="1">
    <citation type="submission" date="2022-03" db="EMBL/GenBank/DDBJ databases">
        <authorList>
            <person name="Legras J.-L."/>
            <person name="Devillers H."/>
            <person name="Grondin C."/>
        </authorList>
    </citation>
    <scope>NUCLEOTIDE SEQUENCE</scope>
    <source>
        <strain evidence="2">CLIB 1423</strain>
    </source>
</reference>
<gene>
    <name evidence="2" type="ORF">CLIB1423_02S01596</name>
</gene>
<protein>
    <submittedName>
        <fullName evidence="2">Uncharacterized protein</fullName>
    </submittedName>
</protein>
<evidence type="ECO:0000313" key="2">
    <source>
        <dbReference type="EMBL" id="CAH2350634.1"/>
    </source>
</evidence>